<dbReference type="RefSeq" id="WP_013633956.1">
    <property type="nucleotide sequence ID" value="NC_015177.1"/>
</dbReference>
<dbReference type="PANTHER" id="PTHR40763">
    <property type="entry name" value="MEMBRANE PROTEIN-RELATED"/>
    <property type="match status" value="1"/>
</dbReference>
<dbReference type="KEGG" id="psn:Pedsa_2932"/>
<keyword evidence="1" id="KW-1133">Transmembrane helix</keyword>
<accession>F0S8Y4</accession>
<name>F0S8Y4_PSESL</name>
<evidence type="ECO:0000313" key="3">
    <source>
        <dbReference type="EMBL" id="ADY53471.1"/>
    </source>
</evidence>
<organism evidence="3 4">
    <name type="scientific">Pseudopedobacter saltans (strain ATCC 51119 / DSM 12145 / JCM 21818 / CCUG 39354 / LMG 10337 / NBRC 100064 / NCIMB 13643)</name>
    <name type="common">Pedobacter saltans</name>
    <dbReference type="NCBI Taxonomy" id="762903"/>
    <lineage>
        <taxon>Bacteria</taxon>
        <taxon>Pseudomonadati</taxon>
        <taxon>Bacteroidota</taxon>
        <taxon>Sphingobacteriia</taxon>
        <taxon>Sphingobacteriales</taxon>
        <taxon>Sphingobacteriaceae</taxon>
        <taxon>Pseudopedobacter</taxon>
    </lineage>
</organism>
<gene>
    <name evidence="3" type="ordered locus">Pedsa_2932</name>
</gene>
<dbReference type="PANTHER" id="PTHR40763:SF5">
    <property type="entry name" value="MEMBRANE PROTEIN"/>
    <property type="match status" value="1"/>
</dbReference>
<evidence type="ECO:0000256" key="1">
    <source>
        <dbReference type="SAM" id="Phobius"/>
    </source>
</evidence>
<dbReference type="AlphaFoldDB" id="F0S8Y4"/>
<keyword evidence="1" id="KW-0472">Membrane</keyword>
<feature type="transmembrane region" description="Helical" evidence="1">
    <location>
        <begin position="69"/>
        <end position="86"/>
    </location>
</feature>
<feature type="transmembrane region" description="Helical" evidence="1">
    <location>
        <begin position="45"/>
        <end position="62"/>
    </location>
</feature>
<evidence type="ECO:0000259" key="2">
    <source>
        <dbReference type="Pfam" id="PF22570"/>
    </source>
</evidence>
<protein>
    <recommendedName>
        <fullName evidence="2">LiaF transmembrane domain-containing protein</fullName>
    </recommendedName>
</protein>
<feature type="transmembrane region" description="Helical" evidence="1">
    <location>
        <begin position="92"/>
        <end position="111"/>
    </location>
</feature>
<feature type="domain" description="LiaF transmembrane" evidence="2">
    <location>
        <begin position="21"/>
        <end position="115"/>
    </location>
</feature>
<dbReference type="STRING" id="762903.Pedsa_2932"/>
<feature type="transmembrane region" description="Helical" evidence="1">
    <location>
        <begin position="20"/>
        <end position="39"/>
    </location>
</feature>
<keyword evidence="1" id="KW-0812">Transmembrane</keyword>
<dbReference type="EMBL" id="CP002545">
    <property type="protein sequence ID" value="ADY53471.1"/>
    <property type="molecule type" value="Genomic_DNA"/>
</dbReference>
<sequence>MENQENDINYHKPYRSSGKIFFGFMLAAVGTLLLSKKFGYEYPDWLISWPMLLIVLGFGKIIKSGLSNLSWVPFMAIGGIFLAGKIDPTLDISNYILPVILISLGLFVMFGKSKNTEKCLRRRDRFKKKYRSKTSTGERVNDDTIESIAIFGEVKKTVYSQDFKGGEVITIMGGAQINLSQADIQDVVIIEAIQVFGGTKLIIPQNWQVVTEMAAIFGGIQDKRDFYASEPNTNKKIIIKGVSIFGGIDIKNY</sequence>
<dbReference type="eggNOG" id="COG4758">
    <property type="taxonomic scope" value="Bacteria"/>
</dbReference>
<proteinExistence type="predicted"/>
<evidence type="ECO:0000313" key="4">
    <source>
        <dbReference type="Proteomes" id="UP000000310"/>
    </source>
</evidence>
<dbReference type="HOGENOM" id="CLU_075538_0_0_10"/>
<dbReference type="Pfam" id="PF22570">
    <property type="entry name" value="LiaF-TM"/>
    <property type="match status" value="1"/>
</dbReference>
<dbReference type="OrthoDB" id="129627at2"/>
<reference evidence="3 4" key="1">
    <citation type="journal article" date="2011" name="Stand. Genomic Sci.">
        <title>Complete genome sequence of the gliding, heparinolytic Pedobacter saltans type strain (113).</title>
        <authorList>
            <person name="Liolios K."/>
            <person name="Sikorski J."/>
            <person name="Lu M."/>
            <person name="Nolan M."/>
            <person name="Lapidus A."/>
            <person name="Lucas S."/>
            <person name="Hammon N."/>
            <person name="Deshpande S."/>
            <person name="Cheng J.F."/>
            <person name="Tapia R."/>
            <person name="Han C."/>
            <person name="Goodwin L."/>
            <person name="Pitluck S."/>
            <person name="Huntemann M."/>
            <person name="Ivanova N."/>
            <person name="Pagani I."/>
            <person name="Mavromatis K."/>
            <person name="Ovchinikova G."/>
            <person name="Pati A."/>
            <person name="Chen A."/>
            <person name="Palaniappan K."/>
            <person name="Land M."/>
            <person name="Hauser L."/>
            <person name="Brambilla E.M."/>
            <person name="Kotsyurbenko O."/>
            <person name="Rohde M."/>
            <person name="Tindall B.J."/>
            <person name="Abt B."/>
            <person name="Goker M."/>
            <person name="Detter J.C."/>
            <person name="Woyke T."/>
            <person name="Bristow J."/>
            <person name="Eisen J.A."/>
            <person name="Markowitz V."/>
            <person name="Hugenholtz P."/>
            <person name="Klenk H.P."/>
            <person name="Kyrpides N.C."/>
        </authorList>
    </citation>
    <scope>NUCLEOTIDE SEQUENCE [LARGE SCALE GENOMIC DNA]</scope>
    <source>
        <strain evidence="4">ATCC 51119 / DSM 12145 / JCM 21818 / LMG 10337 / NBRC 100064 / NCIMB 13643</strain>
    </source>
</reference>
<dbReference type="InterPro" id="IPR054331">
    <property type="entry name" value="LiaF_TM"/>
</dbReference>
<dbReference type="Proteomes" id="UP000000310">
    <property type="component" value="Chromosome"/>
</dbReference>
<reference evidence="4" key="2">
    <citation type="submission" date="2011-02" db="EMBL/GenBank/DDBJ databases">
        <title>The complete genome of Pedobacter saltans DSM 12145.</title>
        <authorList>
            <consortium name="US DOE Joint Genome Institute (JGI-PGF)"/>
            <person name="Lucas S."/>
            <person name="Copeland A."/>
            <person name="Lapidus A."/>
            <person name="Bruce D."/>
            <person name="Goodwin L."/>
            <person name="Pitluck S."/>
            <person name="Kyrpides N."/>
            <person name="Mavromatis K."/>
            <person name="Pagani I."/>
            <person name="Ivanova N."/>
            <person name="Ovchinnikova G."/>
            <person name="Lu M."/>
            <person name="Detter J.C."/>
            <person name="Han C."/>
            <person name="Land M."/>
            <person name="Hauser L."/>
            <person name="Markowitz V."/>
            <person name="Cheng J.-F."/>
            <person name="Hugenholtz P."/>
            <person name="Woyke T."/>
            <person name="Wu D."/>
            <person name="Tindall B."/>
            <person name="Pomrenke H.G."/>
            <person name="Brambilla E."/>
            <person name="Klenk H.-P."/>
            <person name="Eisen J.A."/>
        </authorList>
    </citation>
    <scope>NUCLEOTIDE SEQUENCE [LARGE SCALE GENOMIC DNA]</scope>
    <source>
        <strain evidence="4">ATCC 51119 / DSM 12145 / JCM 21818 / LMG 10337 / NBRC 100064 / NCIMB 13643</strain>
    </source>
</reference>
<keyword evidence="4" id="KW-1185">Reference proteome</keyword>